<reference evidence="1 2" key="1">
    <citation type="journal article" date="2019" name="Sci. Rep.">
        <title>Orb-weaving spider Araneus ventricosus genome elucidates the spidroin gene catalogue.</title>
        <authorList>
            <person name="Kono N."/>
            <person name="Nakamura H."/>
            <person name="Ohtoshi R."/>
            <person name="Moran D.A.P."/>
            <person name="Shinohara A."/>
            <person name="Yoshida Y."/>
            <person name="Fujiwara M."/>
            <person name="Mori M."/>
            <person name="Tomita M."/>
            <person name="Arakawa K."/>
        </authorList>
    </citation>
    <scope>NUCLEOTIDE SEQUENCE [LARGE SCALE GENOMIC DNA]</scope>
</reference>
<evidence type="ECO:0000313" key="2">
    <source>
        <dbReference type="Proteomes" id="UP000499080"/>
    </source>
</evidence>
<dbReference type="EMBL" id="BGPR01000496">
    <property type="protein sequence ID" value="GBM23335.1"/>
    <property type="molecule type" value="Genomic_DNA"/>
</dbReference>
<sequence>MLNESSVKKIGIMMERKMLHLFQFANINIAILKELEGYFWMDLVHFSPTYRTTATPELAPLLQTSASHQPENVWTFRENAAKGFLREAFKTFGT</sequence>
<protein>
    <submittedName>
        <fullName evidence="1">Uncharacterized protein</fullName>
    </submittedName>
</protein>
<comment type="caution">
    <text evidence="1">The sequence shown here is derived from an EMBL/GenBank/DDBJ whole genome shotgun (WGS) entry which is preliminary data.</text>
</comment>
<organism evidence="1 2">
    <name type="scientific">Araneus ventricosus</name>
    <name type="common">Orbweaver spider</name>
    <name type="synonym">Epeira ventricosa</name>
    <dbReference type="NCBI Taxonomy" id="182803"/>
    <lineage>
        <taxon>Eukaryota</taxon>
        <taxon>Metazoa</taxon>
        <taxon>Ecdysozoa</taxon>
        <taxon>Arthropoda</taxon>
        <taxon>Chelicerata</taxon>
        <taxon>Arachnida</taxon>
        <taxon>Araneae</taxon>
        <taxon>Araneomorphae</taxon>
        <taxon>Entelegynae</taxon>
        <taxon>Araneoidea</taxon>
        <taxon>Araneidae</taxon>
        <taxon>Araneus</taxon>
    </lineage>
</organism>
<keyword evidence="2" id="KW-1185">Reference proteome</keyword>
<dbReference type="Proteomes" id="UP000499080">
    <property type="component" value="Unassembled WGS sequence"/>
</dbReference>
<accession>A0A4Y2E6B8</accession>
<gene>
    <name evidence="1" type="ORF">AVEN_97746_1</name>
</gene>
<evidence type="ECO:0000313" key="1">
    <source>
        <dbReference type="EMBL" id="GBM23335.1"/>
    </source>
</evidence>
<proteinExistence type="predicted"/>
<dbReference type="AlphaFoldDB" id="A0A4Y2E6B8"/>
<name>A0A4Y2E6B8_ARAVE</name>